<proteinExistence type="predicted"/>
<accession>A0A813CI06</accession>
<dbReference type="AlphaFoldDB" id="A0A813CI06"/>
<evidence type="ECO:0008006" key="4">
    <source>
        <dbReference type="Google" id="ProtNLM"/>
    </source>
</evidence>
<dbReference type="OrthoDB" id="415187at2759"/>
<comment type="caution">
    <text evidence="2">The sequence shown here is derived from an EMBL/GenBank/DDBJ whole genome shotgun (WGS) entry which is preliminary data.</text>
</comment>
<organism evidence="2 3">
    <name type="scientific">Symbiodinium necroappetens</name>
    <dbReference type="NCBI Taxonomy" id="1628268"/>
    <lineage>
        <taxon>Eukaryota</taxon>
        <taxon>Sar</taxon>
        <taxon>Alveolata</taxon>
        <taxon>Dinophyceae</taxon>
        <taxon>Suessiales</taxon>
        <taxon>Symbiodiniaceae</taxon>
        <taxon>Symbiodinium</taxon>
    </lineage>
</organism>
<evidence type="ECO:0000313" key="3">
    <source>
        <dbReference type="Proteomes" id="UP000601435"/>
    </source>
</evidence>
<feature type="signal peptide" evidence="1">
    <location>
        <begin position="1"/>
        <end position="20"/>
    </location>
</feature>
<protein>
    <recommendedName>
        <fullName evidence="4">Fe2OG dioxygenase domain-containing protein</fullName>
    </recommendedName>
</protein>
<keyword evidence="3" id="KW-1185">Reference proteome</keyword>
<sequence length="459" mass="51183">MPACWLRRCLLCCMFTACQCSANVPTRHYFKHYDGRHPISYGVQLPMGRAPFAFAVANSEDLTSYLLRDSTGPFMTGQAASSSLQELWGFEEDSINEQDESILKADWYASSFWGAESVRVFVPRTDDFLLAHAAPLRIQAFLDAFRQASSACWERLVEALSVLEKEASEDSELHESVSVFRRCLLDKVQFAGVEAQIWQGGDLTMDSHTDGATALLHLGVTLGGARTLRVSHFRERHSQYRPQESRRRGRRSGDEISVWNPQAYDREELWDIEQTKGCFYLTSPFCFEHGVKYEKHESSPTFALQCRFVFANLSAAKLVNGQRTNAMREVANVIAHSLAESINACELQLPTVQEVCAAAAQISVANQLRKARSAYTQRHFRAKKRKSSQVRGGAWGASAVSAAMLGTWHFSKLGTRFGFPSRSAGRAKKAVRPVVTTSRVSRECPCRGFGLGGGGRRGR</sequence>
<reference evidence="2" key="1">
    <citation type="submission" date="2021-02" db="EMBL/GenBank/DDBJ databases">
        <authorList>
            <person name="Dougan E. K."/>
            <person name="Rhodes N."/>
            <person name="Thang M."/>
            <person name="Chan C."/>
        </authorList>
    </citation>
    <scope>NUCLEOTIDE SEQUENCE</scope>
</reference>
<keyword evidence="1" id="KW-0732">Signal</keyword>
<dbReference type="EMBL" id="CAJNJA010101807">
    <property type="protein sequence ID" value="CAE7944461.1"/>
    <property type="molecule type" value="Genomic_DNA"/>
</dbReference>
<evidence type="ECO:0000313" key="2">
    <source>
        <dbReference type="EMBL" id="CAE7944461.1"/>
    </source>
</evidence>
<name>A0A813CI06_9DINO</name>
<gene>
    <name evidence="2" type="ORF">SNEC2469_LOCUS35347</name>
</gene>
<dbReference type="Proteomes" id="UP000601435">
    <property type="component" value="Unassembled WGS sequence"/>
</dbReference>
<evidence type="ECO:0000256" key="1">
    <source>
        <dbReference type="SAM" id="SignalP"/>
    </source>
</evidence>
<feature type="chain" id="PRO_5033044568" description="Fe2OG dioxygenase domain-containing protein" evidence="1">
    <location>
        <begin position="21"/>
        <end position="459"/>
    </location>
</feature>